<keyword evidence="1" id="KW-0051">Antiviral defense</keyword>
<accession>U5MSA0</accession>
<keyword evidence="3" id="KW-1185">Reference proteome</keyword>
<protein>
    <submittedName>
        <fullName evidence="2">Cas5h: CRISPR-associated protein Cas5</fullName>
    </submittedName>
</protein>
<dbReference type="NCBIfam" id="TIGR02592">
    <property type="entry name" value="cas_Cas5h"/>
    <property type="match status" value="1"/>
</dbReference>
<proteinExistence type="predicted"/>
<dbReference type="eggNOG" id="ENOG502ZBNI">
    <property type="taxonomic scope" value="Bacteria"/>
</dbReference>
<dbReference type="HOGENOM" id="CLU_100173_0_0_9"/>
<evidence type="ECO:0000256" key="1">
    <source>
        <dbReference type="ARBA" id="ARBA00023118"/>
    </source>
</evidence>
<dbReference type="AlphaFoldDB" id="U5MSA0"/>
<dbReference type="NCBIfam" id="TIGR02593">
    <property type="entry name" value="CRISPR_cas5"/>
    <property type="match status" value="1"/>
</dbReference>
<organism evidence="2 3">
    <name type="scientific">Clostridium saccharobutylicum DSM 13864</name>
    <dbReference type="NCBI Taxonomy" id="1345695"/>
    <lineage>
        <taxon>Bacteria</taxon>
        <taxon>Bacillati</taxon>
        <taxon>Bacillota</taxon>
        <taxon>Clostridia</taxon>
        <taxon>Eubacteriales</taxon>
        <taxon>Clostridiaceae</taxon>
        <taxon>Clostridium</taxon>
    </lineage>
</organism>
<dbReference type="RefSeq" id="WP_022746618.1">
    <property type="nucleotide sequence ID" value="NC_022571.1"/>
</dbReference>
<name>U5MSA0_CLOSA</name>
<evidence type="ECO:0000313" key="2">
    <source>
        <dbReference type="EMBL" id="AGX43470.1"/>
    </source>
</evidence>
<dbReference type="InterPro" id="IPR013421">
    <property type="entry name" value="CRISPR-assoc_prot_Cas5_HALMA"/>
</dbReference>
<dbReference type="KEGG" id="csb:CLSA_c24970"/>
<reference evidence="2 3" key="1">
    <citation type="journal article" date="2013" name="Genome Announc.">
        <title>Complete Genome Sequence of the Solvent Producer Clostridium saccharobutylicum NCP262 (DSM 13864).</title>
        <authorList>
            <person name="Poehlein A."/>
            <person name="Hartwich K."/>
            <person name="Krabben P."/>
            <person name="Ehrenreich A."/>
            <person name="Liebl W."/>
            <person name="Durre P."/>
            <person name="Gottschalk G."/>
            <person name="Daniel R."/>
        </authorList>
    </citation>
    <scope>NUCLEOTIDE SEQUENCE [LARGE SCALE GENOMIC DNA]</scope>
    <source>
        <strain evidence="2">DSM 13864</strain>
    </source>
</reference>
<gene>
    <name evidence="2" type="primary">cas5</name>
    <name evidence="2" type="ORF">CLSA_c24970</name>
</gene>
<dbReference type="OrthoDB" id="5363158at2"/>
<dbReference type="Proteomes" id="UP000017118">
    <property type="component" value="Chromosome"/>
</dbReference>
<dbReference type="GeneID" id="55474914"/>
<sequence length="266" mass="30863">MKILKFTLSGKTAFFKKPDVNTYLYFTYGNIHRVSLLGMFGAILGYGGYNQMKKTDISKKAKKKDDENSIFPEFYEKLRDIKISIAPNNKKGFIPKKVQTFNNSVGYASKEQGGNLIVKEQWLENPSWDIYVLIDSEESEKVSEYILNHKAIYQPYLGKNDHYANITNIVVIENSEIVEINKLNIINSLFPKKLFEVDLEDEDEEEDELADDVYIEAFKYEEQLPIALDKKTNMYISEGFLYTNMKVSSHNNVNVYKVGERNIVFY</sequence>
<dbReference type="EMBL" id="CP006721">
    <property type="protein sequence ID" value="AGX43470.1"/>
    <property type="molecule type" value="Genomic_DNA"/>
</dbReference>
<dbReference type="InterPro" id="IPR013422">
    <property type="entry name" value="CRISPR-assoc_prot_Cas5_N"/>
</dbReference>
<evidence type="ECO:0000313" key="3">
    <source>
        <dbReference type="Proteomes" id="UP000017118"/>
    </source>
</evidence>
<dbReference type="PATRIC" id="fig|1345695.10.peg.4321"/>
<dbReference type="GO" id="GO:0051607">
    <property type="term" value="P:defense response to virus"/>
    <property type="evidence" value="ECO:0007669"/>
    <property type="project" value="UniProtKB-KW"/>
</dbReference>